<name>A0A4R1B968_9BACT</name>
<proteinExistence type="predicted"/>
<accession>A0A4R1B968</accession>
<dbReference type="RefSeq" id="WP_131449834.1">
    <property type="nucleotide sequence ID" value="NZ_SJZI01000046.1"/>
</dbReference>
<dbReference type="CDD" id="cd06578">
    <property type="entry name" value="HemD"/>
    <property type="match status" value="1"/>
</dbReference>
<dbReference type="GO" id="GO:0004852">
    <property type="term" value="F:uroporphyrinogen-III synthase activity"/>
    <property type="evidence" value="ECO:0007669"/>
    <property type="project" value="InterPro"/>
</dbReference>
<dbReference type="OrthoDB" id="1523900at2"/>
<organism evidence="2 3">
    <name type="scientific">Flaviaesturariibacter flavus</name>
    <dbReference type="NCBI Taxonomy" id="2502780"/>
    <lineage>
        <taxon>Bacteria</taxon>
        <taxon>Pseudomonadati</taxon>
        <taxon>Bacteroidota</taxon>
        <taxon>Chitinophagia</taxon>
        <taxon>Chitinophagales</taxon>
        <taxon>Chitinophagaceae</taxon>
        <taxon>Flaviaestuariibacter</taxon>
    </lineage>
</organism>
<dbReference type="EMBL" id="SJZI01000046">
    <property type="protein sequence ID" value="TCJ13219.1"/>
    <property type="molecule type" value="Genomic_DNA"/>
</dbReference>
<dbReference type="InterPro" id="IPR039793">
    <property type="entry name" value="UROS/Hem4"/>
</dbReference>
<feature type="domain" description="Tetrapyrrole biosynthesis uroporphyrinogen III synthase" evidence="1">
    <location>
        <begin position="21"/>
        <end position="222"/>
    </location>
</feature>
<keyword evidence="3" id="KW-1185">Reference proteome</keyword>
<dbReference type="GO" id="GO:0006780">
    <property type="term" value="P:uroporphyrinogen III biosynthetic process"/>
    <property type="evidence" value="ECO:0007669"/>
    <property type="project" value="InterPro"/>
</dbReference>
<dbReference type="GO" id="GO:0005829">
    <property type="term" value="C:cytosol"/>
    <property type="evidence" value="ECO:0007669"/>
    <property type="project" value="TreeGrafter"/>
</dbReference>
<protein>
    <submittedName>
        <fullName evidence="2">Uroporphyrinogen-III synthase</fullName>
    </submittedName>
</protein>
<evidence type="ECO:0000313" key="3">
    <source>
        <dbReference type="Proteomes" id="UP000295334"/>
    </source>
</evidence>
<dbReference type="Gene3D" id="3.40.50.10090">
    <property type="match status" value="2"/>
</dbReference>
<dbReference type="PANTHER" id="PTHR12390:SF0">
    <property type="entry name" value="UROPORPHYRINOGEN-III SYNTHASE"/>
    <property type="match status" value="1"/>
</dbReference>
<dbReference type="Proteomes" id="UP000295334">
    <property type="component" value="Unassembled WGS sequence"/>
</dbReference>
<dbReference type="SUPFAM" id="SSF69618">
    <property type="entry name" value="HemD-like"/>
    <property type="match status" value="1"/>
</dbReference>
<evidence type="ECO:0000313" key="2">
    <source>
        <dbReference type="EMBL" id="TCJ13219.1"/>
    </source>
</evidence>
<dbReference type="Pfam" id="PF02602">
    <property type="entry name" value="HEM4"/>
    <property type="match status" value="1"/>
</dbReference>
<comment type="caution">
    <text evidence="2">The sequence shown here is derived from an EMBL/GenBank/DDBJ whole genome shotgun (WGS) entry which is preliminary data.</text>
</comment>
<dbReference type="InterPro" id="IPR003754">
    <property type="entry name" value="4pyrrol_synth_uPrphyn_synth"/>
</dbReference>
<evidence type="ECO:0000259" key="1">
    <source>
        <dbReference type="Pfam" id="PF02602"/>
    </source>
</evidence>
<reference evidence="2 3" key="1">
    <citation type="submission" date="2019-03" db="EMBL/GenBank/DDBJ databases">
        <authorList>
            <person name="Kim M.K.M."/>
        </authorList>
    </citation>
    <scope>NUCLEOTIDE SEQUENCE [LARGE SCALE GENOMIC DNA]</scope>
    <source>
        <strain evidence="2 3">17J68-12</strain>
    </source>
</reference>
<dbReference type="InterPro" id="IPR036108">
    <property type="entry name" value="4pyrrol_syn_uPrphyn_synt_sf"/>
</dbReference>
<gene>
    <name evidence="2" type="ORF">EPD60_12540</name>
</gene>
<dbReference type="PANTHER" id="PTHR12390">
    <property type="entry name" value="UROPORPHYRINOGEN III SYNTHASE"/>
    <property type="match status" value="1"/>
</dbReference>
<sequence>MPKADRAILSTRPLPAALVLEAAARGFEVNCLSFIETEAIQDTALAQRIRFLATEAHTVVFTSMNAVEAVAAQVRTAPDWKVYCIGHSTRALVESELGLPVAGTANDAAALADVIIAAGETEVLFFCGDIRRDTLPVKLREAGIRINEQVVYRTIATPQRVGKDYRALLFFSPSAVESYFSVNQPAKHSVLFAIGTTTADAIRRHFSGTVVIARQPGKEDLLREAMEFFETFITKNNL</sequence>
<dbReference type="AlphaFoldDB" id="A0A4R1B968"/>